<evidence type="ECO:0000313" key="1">
    <source>
        <dbReference type="EMBL" id="CPA97973.1"/>
    </source>
</evidence>
<accession>A0A916LGH0</accession>
<protein>
    <submittedName>
        <fullName evidence="1">Uncharacterized protein</fullName>
    </submittedName>
</protein>
<evidence type="ECO:0000313" key="2">
    <source>
        <dbReference type="Proteomes" id="UP000039021"/>
    </source>
</evidence>
<dbReference type="AlphaFoldDB" id="A0A916LGH0"/>
<dbReference type="Proteomes" id="UP000039021">
    <property type="component" value="Unassembled WGS sequence"/>
</dbReference>
<name>A0A916LGH0_MYCTX</name>
<organism evidence="1 2">
    <name type="scientific">Mycobacterium tuberculosis</name>
    <dbReference type="NCBI Taxonomy" id="1773"/>
    <lineage>
        <taxon>Bacteria</taxon>
        <taxon>Bacillati</taxon>
        <taxon>Actinomycetota</taxon>
        <taxon>Actinomycetes</taxon>
        <taxon>Mycobacteriales</taxon>
        <taxon>Mycobacteriaceae</taxon>
        <taxon>Mycobacterium</taxon>
        <taxon>Mycobacterium tuberculosis complex</taxon>
    </lineage>
</organism>
<dbReference type="EMBL" id="CSBK01003506">
    <property type="protein sequence ID" value="CPA97973.1"/>
    <property type="molecule type" value="Genomic_DNA"/>
</dbReference>
<proteinExistence type="predicted"/>
<gene>
    <name evidence="1" type="ORF">ERS007739_04989</name>
</gene>
<sequence length="117" mass="12795">MSWRLSRACLPRASASSTLTLPSAKYSDNGTRAKLPSRILPTKVSIWRRCNSSLRLRRGSWLVQLPCRYSGMCALRSHTSPSSMVANESASDACPSRRLFTSVPCSATPASNTSMIE</sequence>
<reference evidence="2" key="1">
    <citation type="submission" date="2015-03" db="EMBL/GenBank/DDBJ databases">
        <authorList>
            <consortium name="Pathogen Informatics"/>
        </authorList>
    </citation>
    <scope>NUCLEOTIDE SEQUENCE [LARGE SCALE GENOMIC DNA]</scope>
    <source>
        <strain evidence="2">N09902308</strain>
    </source>
</reference>
<comment type="caution">
    <text evidence="1">The sequence shown here is derived from an EMBL/GenBank/DDBJ whole genome shotgun (WGS) entry which is preliminary data.</text>
</comment>